<dbReference type="PROSITE" id="PS00108">
    <property type="entry name" value="PROTEIN_KINASE_ST"/>
    <property type="match status" value="1"/>
</dbReference>
<reference evidence="3" key="1">
    <citation type="journal article" date="2020" name="BMC Genomics">
        <title>Correction to: Identification and distribution of gene clusters required for synthesis of sphingolipid metabolism inhibitors in diverse species of the filamentous fungus Fusarium.</title>
        <authorList>
            <person name="Kim H.S."/>
            <person name="Lohmar J.M."/>
            <person name="Busman M."/>
            <person name="Brown D.W."/>
            <person name="Naumann T.A."/>
            <person name="Divon H.H."/>
            <person name="Lysoe E."/>
            <person name="Uhlig S."/>
            <person name="Proctor R.H."/>
        </authorList>
    </citation>
    <scope>NUCLEOTIDE SEQUENCE</scope>
    <source>
        <strain evidence="3">NRRL 22465</strain>
    </source>
</reference>
<dbReference type="GO" id="GO:0005524">
    <property type="term" value="F:ATP binding"/>
    <property type="evidence" value="ECO:0007669"/>
    <property type="project" value="InterPro"/>
</dbReference>
<reference evidence="3" key="2">
    <citation type="submission" date="2020-05" db="EMBL/GenBank/DDBJ databases">
        <authorList>
            <person name="Kim H.-S."/>
            <person name="Proctor R.H."/>
            <person name="Brown D.W."/>
        </authorList>
    </citation>
    <scope>NUCLEOTIDE SEQUENCE</scope>
    <source>
        <strain evidence="3">NRRL 22465</strain>
    </source>
</reference>
<feature type="domain" description="Protein kinase" evidence="2">
    <location>
        <begin position="1"/>
        <end position="281"/>
    </location>
</feature>
<dbReference type="InterPro" id="IPR008271">
    <property type="entry name" value="Ser/Thr_kinase_AS"/>
</dbReference>
<dbReference type="EMBL" id="JABEYC010000825">
    <property type="protein sequence ID" value="KAF4973924.1"/>
    <property type="molecule type" value="Genomic_DNA"/>
</dbReference>
<gene>
    <name evidence="3" type="ORF">FZEAL_9110</name>
</gene>
<feature type="region of interest" description="Disordered" evidence="1">
    <location>
        <begin position="484"/>
        <end position="503"/>
    </location>
</feature>
<dbReference type="Proteomes" id="UP000635477">
    <property type="component" value="Unassembled WGS sequence"/>
</dbReference>
<dbReference type="SMART" id="SM00220">
    <property type="entry name" value="S_TKc"/>
    <property type="match status" value="1"/>
</dbReference>
<evidence type="ECO:0000313" key="3">
    <source>
        <dbReference type="EMBL" id="KAF4973924.1"/>
    </source>
</evidence>
<dbReference type="InterPro" id="IPR011009">
    <property type="entry name" value="Kinase-like_dom_sf"/>
</dbReference>
<dbReference type="InterPro" id="IPR010730">
    <property type="entry name" value="HET"/>
</dbReference>
<dbReference type="CDD" id="cd00180">
    <property type="entry name" value="PKc"/>
    <property type="match status" value="1"/>
</dbReference>
<dbReference type="Pfam" id="PF06985">
    <property type="entry name" value="HET"/>
    <property type="match status" value="1"/>
</dbReference>
<dbReference type="Gene3D" id="1.10.510.10">
    <property type="entry name" value="Transferase(Phosphotransferase) domain 1"/>
    <property type="match status" value="1"/>
</dbReference>
<dbReference type="GO" id="GO:0004672">
    <property type="term" value="F:protein kinase activity"/>
    <property type="evidence" value="ECO:0007669"/>
    <property type="project" value="InterPro"/>
</dbReference>
<organism evidence="3 4">
    <name type="scientific">Fusarium zealandicum</name>
    <dbReference type="NCBI Taxonomy" id="1053134"/>
    <lineage>
        <taxon>Eukaryota</taxon>
        <taxon>Fungi</taxon>
        <taxon>Dikarya</taxon>
        <taxon>Ascomycota</taxon>
        <taxon>Pezizomycotina</taxon>
        <taxon>Sordariomycetes</taxon>
        <taxon>Hypocreomycetidae</taxon>
        <taxon>Hypocreales</taxon>
        <taxon>Nectriaceae</taxon>
        <taxon>Fusarium</taxon>
        <taxon>Fusarium staphyleae species complex</taxon>
    </lineage>
</organism>
<evidence type="ECO:0000256" key="1">
    <source>
        <dbReference type="SAM" id="MobiDB-lite"/>
    </source>
</evidence>
<dbReference type="InterPro" id="IPR000719">
    <property type="entry name" value="Prot_kinase_dom"/>
</dbReference>
<accession>A0A8H4XH62</accession>
<dbReference type="PROSITE" id="PS50011">
    <property type="entry name" value="PROTEIN_KINASE_DOM"/>
    <property type="match status" value="1"/>
</dbReference>
<evidence type="ECO:0000313" key="4">
    <source>
        <dbReference type="Proteomes" id="UP000635477"/>
    </source>
</evidence>
<keyword evidence="4" id="KW-1185">Reference proteome</keyword>
<dbReference type="AlphaFoldDB" id="A0A8H4XH62"/>
<proteinExistence type="predicted"/>
<dbReference type="PANTHER" id="PTHR33112:SF10">
    <property type="entry name" value="TOL"/>
    <property type="match status" value="1"/>
</dbReference>
<comment type="caution">
    <text evidence="3">The sequence shown here is derived from an EMBL/GenBank/DDBJ whole genome shotgun (WGS) entry which is preliminary data.</text>
</comment>
<name>A0A8H4XH62_9HYPO</name>
<sequence length="957" mass="108662">MQATEPEWFKREMEVLAEIQVIVQELPHLHLISPIASYKFTGKAVGYILFPWADRGNLKDFWDMDDNKNEVLHLGDPRALMEWTLREIRGLCEAVSELHKERPRKGEMAHCRHGDLKPENILVFQENGTDVLRIADVGLGKFHTKSTDVRMRGNQYTKTVTGTLRYLAPEFKGNGREHISRKFDVWSLGCLFLEFIIWAGWGVQGLDKFMDTDIQEFWQKRDDPQHVVHSQVERWIHDMGSVLERGTALGDLLRVVSSSMLKGPGERSKSKDVLDQLDVIIKKSEDEPSYCLSSSLQSRVRGHKLPAGGPGMQSNMQEELVKLEDVWQSHADNDFARDLWKLLNNTSEAPDDHVTLPMSKPVLCARCFGLDLLQPDLEIEDRMSELAEKSKSCQLCEIIHTSLENIELPSNGMVLLQRDGPTLKLQPSNRAILSLYSDPGSQPQDNPLFQVGTPRLADPGSKEQCALFNEWLRVCDETHQHATNNIGSSANRNHLDDRPTRVVDVGDLSNPSLRLAKGKDMESPVYFAPSHRWGDNPSNHFGRTVVENYTSRFTSIEWNELPLNFQDAITVTRNLGVRYLWIDSICITQDEDNDWIRESLRMEQVYSNAKCVLAASSAESSIEGFLKRPTPFRPFIALPSRSGDVSYICRSIDNFKGDVDEAILNTRGWTLQERALARRTIHFTKNQVYFECGKGVRCESLTRLTNGRASLLGDSDFPTSVEPHYKDGKVVLVQTLYEQYSKRKFYHPQDRPISISGLEKRLTSAFNTRGGYGIFQTFLERSLLWKRSDNTPSLKLINYTTDRNVPTWSWMAYDGVISYVQADFDKVNWQKDFSSPFDSGSGAQGKWHWEADGTNRPPILGLSKVRGLVSTEHRDDLFRTISFDIPDGAEKAEDLRCVVIGKAKPDEHLYGPGSSCYVLIVRGSSDKMLRGVYQRAGAGILREDQIVWDLYGAGNLH</sequence>
<evidence type="ECO:0000259" key="2">
    <source>
        <dbReference type="PROSITE" id="PS50011"/>
    </source>
</evidence>
<dbReference type="OrthoDB" id="5125733at2759"/>
<dbReference type="PANTHER" id="PTHR33112">
    <property type="entry name" value="DOMAIN PROTEIN, PUTATIVE-RELATED"/>
    <property type="match status" value="1"/>
</dbReference>
<dbReference type="Pfam" id="PF00069">
    <property type="entry name" value="Pkinase"/>
    <property type="match status" value="1"/>
</dbReference>
<protein>
    <recommendedName>
        <fullName evidence="2">Protein kinase domain-containing protein</fullName>
    </recommendedName>
</protein>
<dbReference type="SUPFAM" id="SSF56112">
    <property type="entry name" value="Protein kinase-like (PK-like)"/>
    <property type="match status" value="1"/>
</dbReference>